<evidence type="ECO:0000313" key="4">
    <source>
        <dbReference type="Proteomes" id="UP001218188"/>
    </source>
</evidence>
<keyword evidence="4" id="KW-1185">Reference proteome</keyword>
<feature type="compositionally biased region" description="Low complexity" evidence="1">
    <location>
        <begin position="20"/>
        <end position="50"/>
    </location>
</feature>
<name>A0AAD6S4Q3_9AGAR</name>
<evidence type="ECO:0000256" key="2">
    <source>
        <dbReference type="SAM" id="Phobius"/>
    </source>
</evidence>
<keyword evidence="2" id="KW-1133">Transmembrane helix</keyword>
<sequence length="570" mass="64098">MPPDRRSSQSTTNTLVAAIPLPQLSSSGSASTLATTTTTDPSPRTPPKSTFPRLATPCITNRTPLLSVTFTPIAPQDFNRYEHGRYLDNTVTDVVVPPLSRSIHQESLLEWTPHEHPEGALYFRYVEKNIFTDVDLYNPDELRRLTFCVEAILRYPRAAKLLASSVVNLVLDILPNADQGHLKCSYYFVDHSERVILWIHDFPMSQLVAWRRVPGITSDTHIKLGLEVEYWRHAEYFPSALPISMSVLRELRNRIIFAIADAMTSPTTTVQAPTDYLSQMLPLVDALAVDFETLGESLTDVGTPARIIDNAWGVVVGRFMAQFALARFHNFNGEHFARLDRSNSVYGPPEHPRPYFTLISILLFNSPAAHLPRIQIMYKDGILNCLGWKEFIHELRSEWQETILFGTLILNANVGFLAISPGALTSPAQILSYLSVFFGFGSVVTGFILSRQYGHEFRHPCSSSDTTQFFIRRSVIGFPALAMLYSLPSTFMLWGMITFVVAFFIMAVQSTTGAIRIFVVIVFAAIFVSAVGYMTAEHCIRFIQADRARRAPPRRWAEKLHVITCNIFGV</sequence>
<gene>
    <name evidence="3" type="ORF">C8F04DRAFT_1403752</name>
</gene>
<feature type="transmembrane region" description="Helical" evidence="2">
    <location>
        <begin position="403"/>
        <end position="424"/>
    </location>
</feature>
<dbReference type="AlphaFoldDB" id="A0AAD6S4Q3"/>
<keyword evidence="2" id="KW-0812">Transmembrane</keyword>
<dbReference type="EMBL" id="JARJCM010000269">
    <property type="protein sequence ID" value="KAJ7020246.1"/>
    <property type="molecule type" value="Genomic_DNA"/>
</dbReference>
<evidence type="ECO:0000313" key="3">
    <source>
        <dbReference type="EMBL" id="KAJ7020246.1"/>
    </source>
</evidence>
<proteinExistence type="predicted"/>
<accession>A0AAD6S4Q3</accession>
<protein>
    <submittedName>
        <fullName evidence="3">Uncharacterized protein</fullName>
    </submittedName>
</protein>
<dbReference type="Proteomes" id="UP001218188">
    <property type="component" value="Unassembled WGS sequence"/>
</dbReference>
<reference evidence="3" key="1">
    <citation type="submission" date="2023-03" db="EMBL/GenBank/DDBJ databases">
        <title>Massive genome expansion in bonnet fungi (Mycena s.s.) driven by repeated elements and novel gene families across ecological guilds.</title>
        <authorList>
            <consortium name="Lawrence Berkeley National Laboratory"/>
            <person name="Harder C.B."/>
            <person name="Miyauchi S."/>
            <person name="Viragh M."/>
            <person name="Kuo A."/>
            <person name="Thoen E."/>
            <person name="Andreopoulos B."/>
            <person name="Lu D."/>
            <person name="Skrede I."/>
            <person name="Drula E."/>
            <person name="Henrissat B."/>
            <person name="Morin E."/>
            <person name="Kohler A."/>
            <person name="Barry K."/>
            <person name="LaButti K."/>
            <person name="Morin E."/>
            <person name="Salamov A."/>
            <person name="Lipzen A."/>
            <person name="Mereny Z."/>
            <person name="Hegedus B."/>
            <person name="Baldrian P."/>
            <person name="Stursova M."/>
            <person name="Weitz H."/>
            <person name="Taylor A."/>
            <person name="Grigoriev I.V."/>
            <person name="Nagy L.G."/>
            <person name="Martin F."/>
            <person name="Kauserud H."/>
        </authorList>
    </citation>
    <scope>NUCLEOTIDE SEQUENCE</scope>
    <source>
        <strain evidence="3">CBHHK200</strain>
    </source>
</reference>
<comment type="caution">
    <text evidence="3">The sequence shown here is derived from an EMBL/GenBank/DDBJ whole genome shotgun (WGS) entry which is preliminary data.</text>
</comment>
<feature type="region of interest" description="Disordered" evidence="1">
    <location>
        <begin position="1"/>
        <end position="53"/>
    </location>
</feature>
<evidence type="ECO:0000256" key="1">
    <source>
        <dbReference type="SAM" id="MobiDB-lite"/>
    </source>
</evidence>
<feature type="transmembrane region" description="Helical" evidence="2">
    <location>
        <begin position="515"/>
        <end position="534"/>
    </location>
</feature>
<organism evidence="3 4">
    <name type="scientific">Mycena alexandri</name>
    <dbReference type="NCBI Taxonomy" id="1745969"/>
    <lineage>
        <taxon>Eukaryota</taxon>
        <taxon>Fungi</taxon>
        <taxon>Dikarya</taxon>
        <taxon>Basidiomycota</taxon>
        <taxon>Agaricomycotina</taxon>
        <taxon>Agaricomycetes</taxon>
        <taxon>Agaricomycetidae</taxon>
        <taxon>Agaricales</taxon>
        <taxon>Marasmiineae</taxon>
        <taxon>Mycenaceae</taxon>
        <taxon>Mycena</taxon>
    </lineage>
</organism>
<feature type="transmembrane region" description="Helical" evidence="2">
    <location>
        <begin position="430"/>
        <end position="449"/>
    </location>
</feature>
<keyword evidence="2" id="KW-0472">Membrane</keyword>